<keyword evidence="1" id="KW-0812">Transmembrane</keyword>
<sequence length="54" mass="5973">MNILLIIVAVIAIVLLFVGGFVTVVKWLLWVGIALLIIAVIAWLLRFISGRNRA</sequence>
<feature type="transmembrane region" description="Helical" evidence="1">
    <location>
        <begin position="5"/>
        <end position="22"/>
    </location>
</feature>
<proteinExistence type="predicted"/>
<gene>
    <name evidence="2" type="ORF">PU630_02825</name>
</gene>
<accession>A0ABY8BZB7</accession>
<keyword evidence="1" id="KW-0472">Membrane</keyword>
<name>A0ABY8BZB7_9MICO</name>
<keyword evidence="3" id="KW-1185">Reference proteome</keyword>
<dbReference type="RefSeq" id="WP_275278842.1">
    <property type="nucleotide sequence ID" value="NZ_CP119108.1"/>
</dbReference>
<dbReference type="Proteomes" id="UP001214553">
    <property type="component" value="Chromosome"/>
</dbReference>
<protein>
    <submittedName>
        <fullName evidence="2">Uncharacterized protein</fullName>
    </submittedName>
</protein>
<evidence type="ECO:0000313" key="2">
    <source>
        <dbReference type="EMBL" id="WEG09518.1"/>
    </source>
</evidence>
<evidence type="ECO:0000256" key="1">
    <source>
        <dbReference type="SAM" id="Phobius"/>
    </source>
</evidence>
<keyword evidence="1" id="KW-1133">Transmembrane helix</keyword>
<feature type="transmembrane region" description="Helical" evidence="1">
    <location>
        <begin position="28"/>
        <end position="48"/>
    </location>
</feature>
<organism evidence="2 3">
    <name type="scientific">Microbacterium horticulturae</name>
    <dbReference type="NCBI Taxonomy" id="3028316"/>
    <lineage>
        <taxon>Bacteria</taxon>
        <taxon>Bacillati</taxon>
        <taxon>Actinomycetota</taxon>
        <taxon>Actinomycetes</taxon>
        <taxon>Micrococcales</taxon>
        <taxon>Microbacteriaceae</taxon>
        <taxon>Microbacterium</taxon>
    </lineage>
</organism>
<dbReference type="EMBL" id="CP119108">
    <property type="protein sequence ID" value="WEG09518.1"/>
    <property type="molecule type" value="Genomic_DNA"/>
</dbReference>
<evidence type="ECO:0000313" key="3">
    <source>
        <dbReference type="Proteomes" id="UP001214553"/>
    </source>
</evidence>
<reference evidence="2 3" key="1">
    <citation type="submission" date="2023-03" db="EMBL/GenBank/DDBJ databases">
        <title>Genome sequence of Microbacterium sp. KACC 23027.</title>
        <authorList>
            <person name="Kim S."/>
            <person name="Heo J."/>
            <person name="Kwon S.-W."/>
        </authorList>
    </citation>
    <scope>NUCLEOTIDE SEQUENCE [LARGE SCALE GENOMIC DNA]</scope>
    <source>
        <strain evidence="2 3">KACC 23027</strain>
    </source>
</reference>